<dbReference type="Gene3D" id="2.40.160.20">
    <property type="match status" value="1"/>
</dbReference>
<feature type="signal peptide" evidence="1">
    <location>
        <begin position="1"/>
        <end position="24"/>
    </location>
</feature>
<dbReference type="RefSeq" id="WP_321564489.1">
    <property type="nucleotide sequence ID" value="NZ_CP139558.1"/>
</dbReference>
<dbReference type="EMBL" id="CP139558">
    <property type="protein sequence ID" value="WPU95378.1"/>
    <property type="molecule type" value="Genomic_DNA"/>
</dbReference>
<accession>A0ABZ0TT87</accession>
<name>A0ABZ0TT87_9SPHI</name>
<evidence type="ECO:0008006" key="4">
    <source>
        <dbReference type="Google" id="ProtNLM"/>
    </source>
</evidence>
<evidence type="ECO:0000313" key="3">
    <source>
        <dbReference type="Proteomes" id="UP001324380"/>
    </source>
</evidence>
<sequence length="194" mass="20915">MKTLNKLSVLIVSLLSIISLNLKAQDITPSVTPKTTSLGSGIRLSAGIESGLPIGKLNDNYSWNFGGSLQADLPIVRDQLYATFTTGFNNIYANNVSNAPDIQLIPVMAGLKYFPVKNFYIQGEAGSSFIVNKSDLGATKSAAFVYSPQVGVMFKVGAKNYIDAGVRYESNSKFYTNGSSNNFVGLRIAYAFNL</sequence>
<protein>
    <recommendedName>
        <fullName evidence="4">Outer membrane protein beta-barrel domain-containing protein</fullName>
    </recommendedName>
</protein>
<keyword evidence="3" id="KW-1185">Reference proteome</keyword>
<organism evidence="2 3">
    <name type="scientific">Mucilaginibacter sabulilitoris</name>
    <dbReference type="NCBI Taxonomy" id="1173583"/>
    <lineage>
        <taxon>Bacteria</taxon>
        <taxon>Pseudomonadati</taxon>
        <taxon>Bacteroidota</taxon>
        <taxon>Sphingobacteriia</taxon>
        <taxon>Sphingobacteriales</taxon>
        <taxon>Sphingobacteriaceae</taxon>
        <taxon>Mucilaginibacter</taxon>
    </lineage>
</organism>
<gene>
    <name evidence="2" type="ORF">SNE25_07560</name>
</gene>
<proteinExistence type="predicted"/>
<reference evidence="2 3" key="1">
    <citation type="submission" date="2023-11" db="EMBL/GenBank/DDBJ databases">
        <title>Analysis of the Genomes of Mucilaginibacter gossypii cycad 4 and M. sabulilitoris SNA2: microbes with the potential for plant growth promotion.</title>
        <authorList>
            <person name="Hirsch A.M."/>
            <person name="Humm E."/>
            <person name="Rubbi M."/>
            <person name="Del Vecchio G."/>
            <person name="Ha S.M."/>
            <person name="Pellegrini M."/>
            <person name="Gunsalus R.P."/>
        </authorList>
    </citation>
    <scope>NUCLEOTIDE SEQUENCE [LARGE SCALE GENOMIC DNA]</scope>
    <source>
        <strain evidence="2 3">SNA2</strain>
    </source>
</reference>
<keyword evidence="1" id="KW-0732">Signal</keyword>
<feature type="chain" id="PRO_5046881685" description="Outer membrane protein beta-barrel domain-containing protein" evidence="1">
    <location>
        <begin position="25"/>
        <end position="194"/>
    </location>
</feature>
<dbReference type="Proteomes" id="UP001324380">
    <property type="component" value="Chromosome"/>
</dbReference>
<evidence type="ECO:0000313" key="2">
    <source>
        <dbReference type="EMBL" id="WPU95378.1"/>
    </source>
</evidence>
<evidence type="ECO:0000256" key="1">
    <source>
        <dbReference type="SAM" id="SignalP"/>
    </source>
</evidence>